<evidence type="ECO:0000313" key="11">
    <source>
        <dbReference type="EMBL" id="EDV26202.1"/>
    </source>
</evidence>
<comment type="similarity">
    <text evidence="8">Belongs to the G-protein coupled receptor 1 family.</text>
</comment>
<keyword evidence="2 8" id="KW-0812">Transmembrane</keyword>
<dbReference type="Gene3D" id="1.20.1070.10">
    <property type="entry name" value="Rhodopsin 7-helix transmembrane proteins"/>
    <property type="match status" value="1"/>
</dbReference>
<dbReference type="PROSITE" id="PS00237">
    <property type="entry name" value="G_PROTEIN_RECEP_F1_1"/>
    <property type="match status" value="1"/>
</dbReference>
<reference evidence="11 12" key="1">
    <citation type="journal article" date="2008" name="Nature">
        <title>The Trichoplax genome and the nature of placozoans.</title>
        <authorList>
            <person name="Srivastava M."/>
            <person name="Begovic E."/>
            <person name="Chapman J."/>
            <person name="Putnam N.H."/>
            <person name="Hellsten U."/>
            <person name="Kawashima T."/>
            <person name="Kuo A."/>
            <person name="Mitros T."/>
            <person name="Salamov A."/>
            <person name="Carpenter M.L."/>
            <person name="Signorovitch A.Y."/>
            <person name="Moreno M.A."/>
            <person name="Kamm K."/>
            <person name="Grimwood J."/>
            <person name="Schmutz J."/>
            <person name="Shapiro H."/>
            <person name="Grigoriev I.V."/>
            <person name="Buss L.W."/>
            <person name="Schierwater B."/>
            <person name="Dellaporta S.L."/>
            <person name="Rokhsar D.S."/>
        </authorList>
    </citation>
    <scope>NUCLEOTIDE SEQUENCE [LARGE SCALE GENOMIC DNA]</scope>
    <source>
        <strain evidence="11 12">Grell-BS-1999</strain>
    </source>
</reference>
<dbReference type="Pfam" id="PF00001">
    <property type="entry name" value="7tm_1"/>
    <property type="match status" value="1"/>
</dbReference>
<dbReference type="HOGENOM" id="CLU_1932890_0_0_1"/>
<keyword evidence="4 8" id="KW-0297">G-protein coupled receptor</keyword>
<name>B3RTV3_TRIAD</name>
<dbReference type="GO" id="GO:0004930">
    <property type="term" value="F:G protein-coupled receptor activity"/>
    <property type="evidence" value="ECO:0007669"/>
    <property type="project" value="UniProtKB-KW"/>
</dbReference>
<sequence>FVLPAIVALVLNVCIIRSIFQSKDLLRSSTYRYIANMVFSDLATGIIFTVLPFISSFPLPYVIADIICRTLSYVTGVTYMASILSLVAISVDRYQTIVKSLSTRYQSKKLIISKRVIVLIWLISITFSIPL</sequence>
<feature type="transmembrane region" description="Helical" evidence="9">
    <location>
        <begin position="112"/>
        <end position="129"/>
    </location>
</feature>
<feature type="transmembrane region" description="Helical" evidence="9">
    <location>
        <begin position="71"/>
        <end position="91"/>
    </location>
</feature>
<dbReference type="RefSeq" id="XP_002112235.1">
    <property type="nucleotide sequence ID" value="XM_002112199.1"/>
</dbReference>
<feature type="non-terminal residue" evidence="11">
    <location>
        <position position="1"/>
    </location>
</feature>
<feature type="transmembrane region" description="Helical" evidence="9">
    <location>
        <begin position="38"/>
        <end position="59"/>
    </location>
</feature>
<evidence type="ECO:0000256" key="2">
    <source>
        <dbReference type="ARBA" id="ARBA00022692"/>
    </source>
</evidence>
<keyword evidence="7 8" id="KW-0807">Transducer</keyword>
<dbReference type="EMBL" id="DS985244">
    <property type="protein sequence ID" value="EDV26202.1"/>
    <property type="molecule type" value="Genomic_DNA"/>
</dbReference>
<evidence type="ECO:0000259" key="10">
    <source>
        <dbReference type="PROSITE" id="PS50262"/>
    </source>
</evidence>
<keyword evidence="6 8" id="KW-0675">Receptor</keyword>
<evidence type="ECO:0000256" key="6">
    <source>
        <dbReference type="ARBA" id="ARBA00023170"/>
    </source>
</evidence>
<evidence type="ECO:0000313" key="12">
    <source>
        <dbReference type="Proteomes" id="UP000009022"/>
    </source>
</evidence>
<keyword evidence="12" id="KW-1185">Reference proteome</keyword>
<accession>B3RTV3</accession>
<dbReference type="PANTHER" id="PTHR45695:SF9">
    <property type="entry name" value="LEUCOKININ RECEPTOR"/>
    <property type="match status" value="1"/>
</dbReference>
<feature type="non-terminal residue" evidence="11">
    <location>
        <position position="131"/>
    </location>
</feature>
<dbReference type="GO" id="GO:0016020">
    <property type="term" value="C:membrane"/>
    <property type="evidence" value="ECO:0007669"/>
    <property type="project" value="UniProtKB-SubCell"/>
</dbReference>
<evidence type="ECO:0000256" key="4">
    <source>
        <dbReference type="ARBA" id="ARBA00023040"/>
    </source>
</evidence>
<gene>
    <name evidence="11" type="ORF">TRIADDRAFT_24356</name>
</gene>
<evidence type="ECO:0000256" key="8">
    <source>
        <dbReference type="RuleBase" id="RU000688"/>
    </source>
</evidence>
<dbReference type="KEGG" id="tad:TRIADDRAFT_24356"/>
<feature type="domain" description="G-protein coupled receptors family 1 profile" evidence="10">
    <location>
        <begin position="11"/>
        <end position="131"/>
    </location>
</feature>
<evidence type="ECO:0000256" key="3">
    <source>
        <dbReference type="ARBA" id="ARBA00022989"/>
    </source>
</evidence>
<organism evidence="11 12">
    <name type="scientific">Trichoplax adhaerens</name>
    <name type="common">Trichoplax reptans</name>
    <dbReference type="NCBI Taxonomy" id="10228"/>
    <lineage>
        <taxon>Eukaryota</taxon>
        <taxon>Metazoa</taxon>
        <taxon>Placozoa</taxon>
        <taxon>Uniplacotomia</taxon>
        <taxon>Trichoplacea</taxon>
        <taxon>Trichoplacidae</taxon>
        <taxon>Trichoplax</taxon>
    </lineage>
</organism>
<dbReference type="Proteomes" id="UP000009022">
    <property type="component" value="Unassembled WGS sequence"/>
</dbReference>
<dbReference type="OrthoDB" id="6163051at2759"/>
<dbReference type="GeneID" id="6753448"/>
<keyword evidence="5 9" id="KW-0472">Membrane</keyword>
<dbReference type="SUPFAM" id="SSF81321">
    <property type="entry name" value="Family A G protein-coupled receptor-like"/>
    <property type="match status" value="1"/>
</dbReference>
<dbReference type="InterPro" id="IPR000276">
    <property type="entry name" value="GPCR_Rhodpsn"/>
</dbReference>
<dbReference type="AlphaFoldDB" id="B3RTV3"/>
<evidence type="ECO:0000256" key="9">
    <source>
        <dbReference type="SAM" id="Phobius"/>
    </source>
</evidence>
<dbReference type="PROSITE" id="PS50262">
    <property type="entry name" value="G_PROTEIN_RECEP_F1_2"/>
    <property type="match status" value="1"/>
</dbReference>
<dbReference type="PANTHER" id="PTHR45695">
    <property type="entry name" value="LEUCOKININ RECEPTOR-RELATED"/>
    <property type="match status" value="1"/>
</dbReference>
<proteinExistence type="inferred from homology"/>
<dbReference type="InterPro" id="IPR017452">
    <property type="entry name" value="GPCR_Rhodpsn_7TM"/>
</dbReference>
<dbReference type="InParanoid" id="B3RTV3"/>
<comment type="subcellular location">
    <subcellularLocation>
        <location evidence="1">Membrane</location>
        <topology evidence="1">Multi-pass membrane protein</topology>
    </subcellularLocation>
</comment>
<evidence type="ECO:0000256" key="1">
    <source>
        <dbReference type="ARBA" id="ARBA00004141"/>
    </source>
</evidence>
<feature type="transmembrane region" description="Helical" evidence="9">
    <location>
        <begin position="6"/>
        <end position="26"/>
    </location>
</feature>
<dbReference type="CTD" id="6753448"/>
<keyword evidence="3 9" id="KW-1133">Transmembrane helix</keyword>
<protein>
    <recommendedName>
        <fullName evidence="10">G-protein coupled receptors family 1 profile domain-containing protein</fullName>
    </recommendedName>
</protein>
<evidence type="ECO:0000256" key="5">
    <source>
        <dbReference type="ARBA" id="ARBA00023136"/>
    </source>
</evidence>
<dbReference type="PhylomeDB" id="B3RTV3"/>
<evidence type="ECO:0000256" key="7">
    <source>
        <dbReference type="ARBA" id="ARBA00023224"/>
    </source>
</evidence>
<dbReference type="PRINTS" id="PR00237">
    <property type="entry name" value="GPCRRHODOPSN"/>
</dbReference>